<evidence type="ECO:0000256" key="2">
    <source>
        <dbReference type="SAM" id="Phobius"/>
    </source>
</evidence>
<reference evidence="3" key="1">
    <citation type="journal article" date="2023" name="Science">
        <title>Genome structures resolve the early diversification of teleost fishes.</title>
        <authorList>
            <person name="Parey E."/>
            <person name="Louis A."/>
            <person name="Montfort J."/>
            <person name="Bouchez O."/>
            <person name="Roques C."/>
            <person name="Iampietro C."/>
            <person name="Lluch J."/>
            <person name="Castinel A."/>
            <person name="Donnadieu C."/>
            <person name="Desvignes T."/>
            <person name="Floi Bucao C."/>
            <person name="Jouanno E."/>
            <person name="Wen M."/>
            <person name="Mejri S."/>
            <person name="Dirks R."/>
            <person name="Jansen H."/>
            <person name="Henkel C."/>
            <person name="Chen W.J."/>
            <person name="Zahm M."/>
            <person name="Cabau C."/>
            <person name="Klopp C."/>
            <person name="Thompson A.W."/>
            <person name="Robinson-Rechavi M."/>
            <person name="Braasch I."/>
            <person name="Lecointre G."/>
            <person name="Bobe J."/>
            <person name="Postlethwait J.H."/>
            <person name="Berthelot C."/>
            <person name="Roest Crollius H."/>
            <person name="Guiguen Y."/>
        </authorList>
    </citation>
    <scope>NUCLEOTIDE SEQUENCE</scope>
    <source>
        <strain evidence="3">NC1722</strain>
    </source>
</reference>
<keyword evidence="2" id="KW-0812">Transmembrane</keyword>
<feature type="transmembrane region" description="Helical" evidence="2">
    <location>
        <begin position="26"/>
        <end position="46"/>
    </location>
</feature>
<keyword evidence="2" id="KW-1133">Transmembrane helix</keyword>
<proteinExistence type="predicted"/>
<feature type="region of interest" description="Disordered" evidence="1">
    <location>
        <begin position="156"/>
        <end position="213"/>
    </location>
</feature>
<name>A0AAD7S317_9TELE</name>
<dbReference type="EMBL" id="JAINUG010000120">
    <property type="protein sequence ID" value="KAJ8395033.1"/>
    <property type="molecule type" value="Genomic_DNA"/>
</dbReference>
<protein>
    <submittedName>
        <fullName evidence="3">Uncharacterized protein</fullName>
    </submittedName>
</protein>
<keyword evidence="4" id="KW-1185">Reference proteome</keyword>
<dbReference type="AlphaFoldDB" id="A0AAD7S317"/>
<dbReference type="Proteomes" id="UP001221898">
    <property type="component" value="Unassembled WGS sequence"/>
</dbReference>
<organism evidence="3 4">
    <name type="scientific">Aldrovandia affinis</name>
    <dbReference type="NCBI Taxonomy" id="143900"/>
    <lineage>
        <taxon>Eukaryota</taxon>
        <taxon>Metazoa</taxon>
        <taxon>Chordata</taxon>
        <taxon>Craniata</taxon>
        <taxon>Vertebrata</taxon>
        <taxon>Euteleostomi</taxon>
        <taxon>Actinopterygii</taxon>
        <taxon>Neopterygii</taxon>
        <taxon>Teleostei</taxon>
        <taxon>Notacanthiformes</taxon>
        <taxon>Halosauridae</taxon>
        <taxon>Aldrovandia</taxon>
    </lineage>
</organism>
<comment type="caution">
    <text evidence="3">The sequence shown here is derived from an EMBL/GenBank/DDBJ whole genome shotgun (WGS) entry which is preliminary data.</text>
</comment>
<keyword evidence="2" id="KW-0472">Membrane</keyword>
<evidence type="ECO:0000256" key="1">
    <source>
        <dbReference type="SAM" id="MobiDB-lite"/>
    </source>
</evidence>
<accession>A0AAD7S317</accession>
<evidence type="ECO:0000313" key="3">
    <source>
        <dbReference type="EMBL" id="KAJ8395033.1"/>
    </source>
</evidence>
<sequence length="213" mass="22338">MADGGHRTVRTPDRQVKLQPKALDSGAFIIIIIIIIITTTTTDIMIRSNEGFQTGRGAGEDGAAGEGRAGPQGPQSLFFSLGLTVAEHKPCTELRLTLTPGLAGLQRACAHMLGMCTLKERSSVPPAPPDNTSLFNTQRPIAAGCLMPSSEIGLGKNALDVKPHGNNGARRRRPAAGAPEQRDGSKKALHGTGPQRGDYHSETGLRHAPGTPG</sequence>
<gene>
    <name evidence="3" type="ORF">AAFF_G00039840</name>
</gene>
<evidence type="ECO:0000313" key="4">
    <source>
        <dbReference type="Proteomes" id="UP001221898"/>
    </source>
</evidence>